<evidence type="ECO:0000313" key="3">
    <source>
        <dbReference type="Proteomes" id="UP000316855"/>
    </source>
</evidence>
<sequence length="267" mass="30315" precursor="true">MQRCLILVFTLAVSQFSCIAYSQQGNERRPARPLESREQWRMIYVGGSNIGYVHDVVETVNRAGKEVVVNQHTSVFDVTQSRRNGIQDVPSDTRSKIMIQTEETIDGDVLAFRYQVQNPPLATTLKEGRVADGQLRIQTEANGRVAKTTRDFPIGVKGPAYADRMLLKQPLKVNETRVITTFDPRSAQVDTIRFEARDFENTLFQDGTEKRLLHVLVSHSTAPNLVFHEFFDAEGHSWKTTVPSQDMVVYTTSRDTALKLFRDIKNP</sequence>
<dbReference type="KEGG" id="gax:Pan161_41490"/>
<feature type="signal peptide" evidence="1">
    <location>
        <begin position="1"/>
        <end position="22"/>
    </location>
</feature>
<organism evidence="2 3">
    <name type="scientific">Gimesia algae</name>
    <dbReference type="NCBI Taxonomy" id="2527971"/>
    <lineage>
        <taxon>Bacteria</taxon>
        <taxon>Pseudomonadati</taxon>
        <taxon>Planctomycetota</taxon>
        <taxon>Planctomycetia</taxon>
        <taxon>Planctomycetales</taxon>
        <taxon>Planctomycetaceae</taxon>
        <taxon>Gimesia</taxon>
    </lineage>
</organism>
<dbReference type="AlphaFoldDB" id="A0A517VHP3"/>
<dbReference type="RefSeq" id="WP_145230192.1">
    <property type="nucleotide sequence ID" value="NZ_CP036343.1"/>
</dbReference>
<dbReference type="OrthoDB" id="289480at2"/>
<proteinExistence type="predicted"/>
<dbReference type="EMBL" id="CP036343">
    <property type="protein sequence ID" value="QDT92482.1"/>
    <property type="molecule type" value="Genomic_DNA"/>
</dbReference>
<evidence type="ECO:0000313" key="2">
    <source>
        <dbReference type="EMBL" id="QDT92482.1"/>
    </source>
</evidence>
<keyword evidence="3" id="KW-1185">Reference proteome</keyword>
<feature type="chain" id="PRO_5021867376" evidence="1">
    <location>
        <begin position="23"/>
        <end position="267"/>
    </location>
</feature>
<protein>
    <submittedName>
        <fullName evidence="2">Uncharacterized protein</fullName>
    </submittedName>
</protein>
<name>A0A517VHP3_9PLAN</name>
<accession>A0A517VHP3</accession>
<dbReference type="Proteomes" id="UP000316855">
    <property type="component" value="Chromosome"/>
</dbReference>
<evidence type="ECO:0000256" key="1">
    <source>
        <dbReference type="SAM" id="SignalP"/>
    </source>
</evidence>
<gene>
    <name evidence="2" type="ORF">Pan161_41490</name>
</gene>
<reference evidence="2 3" key="1">
    <citation type="submission" date="2019-02" db="EMBL/GenBank/DDBJ databases">
        <title>Deep-cultivation of Planctomycetes and their phenomic and genomic characterization uncovers novel biology.</title>
        <authorList>
            <person name="Wiegand S."/>
            <person name="Jogler M."/>
            <person name="Boedeker C."/>
            <person name="Pinto D."/>
            <person name="Vollmers J."/>
            <person name="Rivas-Marin E."/>
            <person name="Kohn T."/>
            <person name="Peeters S.H."/>
            <person name="Heuer A."/>
            <person name="Rast P."/>
            <person name="Oberbeckmann S."/>
            <person name="Bunk B."/>
            <person name="Jeske O."/>
            <person name="Meyerdierks A."/>
            <person name="Storesund J.E."/>
            <person name="Kallscheuer N."/>
            <person name="Luecker S."/>
            <person name="Lage O.M."/>
            <person name="Pohl T."/>
            <person name="Merkel B.J."/>
            <person name="Hornburger P."/>
            <person name="Mueller R.-W."/>
            <person name="Bruemmer F."/>
            <person name="Labrenz M."/>
            <person name="Spormann A.M."/>
            <person name="Op den Camp H."/>
            <person name="Overmann J."/>
            <person name="Amann R."/>
            <person name="Jetten M.S.M."/>
            <person name="Mascher T."/>
            <person name="Medema M.H."/>
            <person name="Devos D.P."/>
            <person name="Kaster A.-K."/>
            <person name="Ovreas L."/>
            <person name="Rohde M."/>
            <person name="Galperin M.Y."/>
            <person name="Jogler C."/>
        </authorList>
    </citation>
    <scope>NUCLEOTIDE SEQUENCE [LARGE SCALE GENOMIC DNA]</scope>
    <source>
        <strain evidence="2 3">Pan161</strain>
    </source>
</reference>
<keyword evidence="1" id="KW-0732">Signal</keyword>